<dbReference type="Proteomes" id="UP001152607">
    <property type="component" value="Unassembled WGS sequence"/>
</dbReference>
<dbReference type="OrthoDB" id="4764360at2759"/>
<feature type="compositionally biased region" description="Pro residues" evidence="5">
    <location>
        <begin position="280"/>
        <end position="292"/>
    </location>
</feature>
<evidence type="ECO:0000313" key="8">
    <source>
        <dbReference type="EMBL" id="CAI6335439.1"/>
    </source>
</evidence>
<comment type="caution">
    <text evidence="8">The sequence shown here is derived from an EMBL/GenBank/DDBJ whole genome shotgun (WGS) entry which is preliminary data.</text>
</comment>
<feature type="chain" id="PRO_5040853938" evidence="7">
    <location>
        <begin position="23"/>
        <end position="292"/>
    </location>
</feature>
<evidence type="ECO:0000313" key="9">
    <source>
        <dbReference type="Proteomes" id="UP001152607"/>
    </source>
</evidence>
<keyword evidence="2 6" id="KW-0812">Transmembrane</keyword>
<reference evidence="8" key="1">
    <citation type="submission" date="2023-01" db="EMBL/GenBank/DDBJ databases">
        <authorList>
            <person name="Van Ghelder C."/>
            <person name="Rancurel C."/>
        </authorList>
    </citation>
    <scope>NUCLEOTIDE SEQUENCE</scope>
    <source>
        <strain evidence="8">CNCM I-4278</strain>
    </source>
</reference>
<evidence type="ECO:0000256" key="6">
    <source>
        <dbReference type="SAM" id="Phobius"/>
    </source>
</evidence>
<keyword evidence="7" id="KW-0732">Signal</keyword>
<feature type="region of interest" description="Disordered" evidence="5">
    <location>
        <begin position="227"/>
        <end position="292"/>
    </location>
</feature>
<evidence type="ECO:0000256" key="1">
    <source>
        <dbReference type="ARBA" id="ARBA00004167"/>
    </source>
</evidence>
<dbReference type="PANTHER" id="PTHR15549:SF30">
    <property type="entry name" value="MID2 DOMAIN-CONTAINING PROTEIN"/>
    <property type="match status" value="1"/>
</dbReference>
<dbReference type="InterPro" id="IPR051694">
    <property type="entry name" value="Immunoregulatory_rcpt-like"/>
</dbReference>
<sequence>MFRLPPLLLVGLIGLLVPVKSATECGYEGGWALRVDDTTCPKDAPVNCGTGEQLRCCPNGLKCAGEGDYGGNYCCKEGEDCRSESSSTPQCPDQSWTLFGGNGTLEKGGWCCEPGTNGYYRGNMDAVGCTAAGVRTLPTRLSFASTIATNACVPPTSTASSTPASTSSTPTSTPSQSNEPPSPSPSSSSAGMPGAQIGGIVGGVVGGLALIGAIVGFILFRRKRQSQSPAEVGKDHSEMPSEKNADRYGYYAQPDAQAAAYELPPNDRQVRHELSNGDTPKPPPPAAPQEMP</sequence>
<feature type="compositionally biased region" description="Basic and acidic residues" evidence="5">
    <location>
        <begin position="232"/>
        <end position="246"/>
    </location>
</feature>
<feature type="transmembrane region" description="Helical" evidence="6">
    <location>
        <begin position="197"/>
        <end position="220"/>
    </location>
</feature>
<comment type="subcellular location">
    <subcellularLocation>
        <location evidence="1">Membrane</location>
        <topology evidence="1">Single-pass membrane protein</topology>
    </subcellularLocation>
</comment>
<proteinExistence type="predicted"/>
<keyword evidence="4 6" id="KW-0472">Membrane</keyword>
<accession>A0A9W4UGS9</accession>
<dbReference type="GO" id="GO:0016020">
    <property type="term" value="C:membrane"/>
    <property type="evidence" value="ECO:0007669"/>
    <property type="project" value="UniProtKB-SubCell"/>
</dbReference>
<feature type="signal peptide" evidence="7">
    <location>
        <begin position="1"/>
        <end position="22"/>
    </location>
</feature>
<evidence type="ECO:0000256" key="4">
    <source>
        <dbReference type="ARBA" id="ARBA00023136"/>
    </source>
</evidence>
<organism evidence="8 9">
    <name type="scientific">Periconia digitata</name>
    <dbReference type="NCBI Taxonomy" id="1303443"/>
    <lineage>
        <taxon>Eukaryota</taxon>
        <taxon>Fungi</taxon>
        <taxon>Dikarya</taxon>
        <taxon>Ascomycota</taxon>
        <taxon>Pezizomycotina</taxon>
        <taxon>Dothideomycetes</taxon>
        <taxon>Pleosporomycetidae</taxon>
        <taxon>Pleosporales</taxon>
        <taxon>Massarineae</taxon>
        <taxon>Periconiaceae</taxon>
        <taxon>Periconia</taxon>
    </lineage>
</organism>
<evidence type="ECO:0000256" key="5">
    <source>
        <dbReference type="SAM" id="MobiDB-lite"/>
    </source>
</evidence>
<dbReference type="EMBL" id="CAOQHR010000005">
    <property type="protein sequence ID" value="CAI6335439.1"/>
    <property type="molecule type" value="Genomic_DNA"/>
</dbReference>
<name>A0A9W4UGS9_9PLEO</name>
<feature type="compositionally biased region" description="Low complexity" evidence="5">
    <location>
        <begin position="248"/>
        <end position="261"/>
    </location>
</feature>
<evidence type="ECO:0000256" key="3">
    <source>
        <dbReference type="ARBA" id="ARBA00022989"/>
    </source>
</evidence>
<protein>
    <submittedName>
        <fullName evidence="8">Uncharacterized protein</fullName>
    </submittedName>
</protein>
<dbReference type="AlphaFoldDB" id="A0A9W4UGS9"/>
<gene>
    <name evidence="8" type="ORF">PDIGIT_LOCUS8521</name>
</gene>
<feature type="compositionally biased region" description="Low complexity" evidence="5">
    <location>
        <begin position="154"/>
        <end position="190"/>
    </location>
</feature>
<keyword evidence="9" id="KW-1185">Reference proteome</keyword>
<dbReference type="PANTHER" id="PTHR15549">
    <property type="entry name" value="PAIRED IMMUNOGLOBULIN-LIKE TYPE 2 RECEPTOR"/>
    <property type="match status" value="1"/>
</dbReference>
<keyword evidence="3 6" id="KW-1133">Transmembrane helix</keyword>
<dbReference type="GO" id="GO:0071944">
    <property type="term" value="C:cell periphery"/>
    <property type="evidence" value="ECO:0007669"/>
    <property type="project" value="UniProtKB-ARBA"/>
</dbReference>
<evidence type="ECO:0000256" key="7">
    <source>
        <dbReference type="SAM" id="SignalP"/>
    </source>
</evidence>
<feature type="region of interest" description="Disordered" evidence="5">
    <location>
        <begin position="154"/>
        <end position="193"/>
    </location>
</feature>
<evidence type="ECO:0000256" key="2">
    <source>
        <dbReference type="ARBA" id="ARBA00022692"/>
    </source>
</evidence>